<proteinExistence type="predicted"/>
<dbReference type="Pfam" id="PF08890">
    <property type="entry name" value="Phage_TAC_5"/>
    <property type="match status" value="1"/>
</dbReference>
<evidence type="ECO:0008006" key="3">
    <source>
        <dbReference type="Google" id="ProtNLM"/>
    </source>
</evidence>
<dbReference type="InterPro" id="IPR014986">
    <property type="entry name" value="XkdN-like"/>
</dbReference>
<evidence type="ECO:0000313" key="2">
    <source>
        <dbReference type="Proteomes" id="UP000826616"/>
    </source>
</evidence>
<keyword evidence="2" id="KW-1185">Reference proteome</keyword>
<reference evidence="1 2" key="1">
    <citation type="submission" date="2021-08" db="EMBL/GenBank/DDBJ databases">
        <title>Complete genome sequence of the strain Aneurinibacillus thermoaerophilus CCM 8960.</title>
        <authorList>
            <person name="Musilova J."/>
            <person name="Kourilova X."/>
            <person name="Pernicova I."/>
            <person name="Bezdicek M."/>
            <person name="Lengerova M."/>
            <person name="Obruca S."/>
            <person name="Sedlar K."/>
        </authorList>
    </citation>
    <scope>NUCLEOTIDE SEQUENCE [LARGE SCALE GENOMIC DNA]</scope>
    <source>
        <strain evidence="1 2">CCM 8960</strain>
    </source>
</reference>
<dbReference type="RefSeq" id="WP_220558964.1">
    <property type="nucleotide sequence ID" value="NZ_CP080764.1"/>
</dbReference>
<accession>A0ABX8Y745</accession>
<protein>
    <recommendedName>
        <fullName evidence="3">Phage XkdN-like tail assembly chaperone protein, TAC</fullName>
    </recommendedName>
</protein>
<gene>
    <name evidence="1" type="ORF">K3F53_10955</name>
</gene>
<sequence length="142" mass="16433">MSQFLTMEEFLGMNTEVDTKSEWKWERKDVVIPIRSVPGDIYFKARKAAMKMSVTGRKKSAERKVEFDELKLKSEIIIAAIDKERTNFHLDSAQVLAKYNKVAACDVVPCVFTPREINDLYEKIESISDFSTDEEEEEDVKN</sequence>
<dbReference type="GeneID" id="97141889"/>
<name>A0ABX8Y745_ANETH</name>
<dbReference type="Gene3D" id="3.30.2220.30">
    <property type="match status" value="1"/>
</dbReference>
<dbReference type="InterPro" id="IPR038559">
    <property type="entry name" value="XkdN-like_sf"/>
</dbReference>
<evidence type="ECO:0000313" key="1">
    <source>
        <dbReference type="EMBL" id="QYY41460.1"/>
    </source>
</evidence>
<organism evidence="1 2">
    <name type="scientific">Aneurinibacillus thermoaerophilus</name>
    <dbReference type="NCBI Taxonomy" id="143495"/>
    <lineage>
        <taxon>Bacteria</taxon>
        <taxon>Bacillati</taxon>
        <taxon>Bacillota</taxon>
        <taxon>Bacilli</taxon>
        <taxon>Bacillales</taxon>
        <taxon>Paenibacillaceae</taxon>
        <taxon>Aneurinibacillus group</taxon>
        <taxon>Aneurinibacillus</taxon>
    </lineage>
</organism>
<dbReference type="Proteomes" id="UP000826616">
    <property type="component" value="Chromosome"/>
</dbReference>
<dbReference type="EMBL" id="CP080764">
    <property type="protein sequence ID" value="QYY41460.1"/>
    <property type="molecule type" value="Genomic_DNA"/>
</dbReference>